<sequence length="210" mass="23869">MLNVSRRLGDIARRTISSSWPSMSPSNAEKTMADQLRCRVEGCTEVVVEDVSNGCGSMFNVFVEATSFQGKTKVQQHKIVTGILREQIKDMHGLTITTQKYLFVEKNYLFVVVALHETFRLICSRSEVIRRRAPKHAKKPFFVKNSAISHCAICFNKDCGESNTEMIEWLKCTFCALWAHLLCTEQLPRRKCLCSNGIFEFNQSISSDSD</sequence>
<organism evidence="3 4">
    <name type="scientific">Caenorhabditis auriculariae</name>
    <dbReference type="NCBI Taxonomy" id="2777116"/>
    <lineage>
        <taxon>Eukaryota</taxon>
        <taxon>Metazoa</taxon>
        <taxon>Ecdysozoa</taxon>
        <taxon>Nematoda</taxon>
        <taxon>Chromadorea</taxon>
        <taxon>Rhabditida</taxon>
        <taxon>Rhabditina</taxon>
        <taxon>Rhabditomorpha</taxon>
        <taxon>Rhabditoidea</taxon>
        <taxon>Rhabditidae</taxon>
        <taxon>Peloderinae</taxon>
        <taxon>Caenorhabditis</taxon>
    </lineage>
</organism>
<dbReference type="InterPro" id="IPR052275">
    <property type="entry name" value="Mt_Fe-S_assembly_factor"/>
</dbReference>
<evidence type="ECO:0000313" key="4">
    <source>
        <dbReference type="Proteomes" id="UP000835052"/>
    </source>
</evidence>
<keyword evidence="4" id="KW-1185">Reference proteome</keyword>
<proteinExistence type="inferred from homology"/>
<dbReference type="EMBL" id="CAJGYM010000001">
    <property type="protein sequence ID" value="CAD6184622.1"/>
    <property type="molecule type" value="Genomic_DNA"/>
</dbReference>
<reference evidence="3" key="1">
    <citation type="submission" date="2020-10" db="EMBL/GenBank/DDBJ databases">
        <authorList>
            <person name="Kikuchi T."/>
        </authorList>
    </citation>
    <scope>NUCLEOTIDE SEQUENCE</scope>
    <source>
        <strain evidence="3">NKZ352</strain>
    </source>
</reference>
<dbReference type="Gene3D" id="3.30.300.90">
    <property type="entry name" value="BolA-like"/>
    <property type="match status" value="1"/>
</dbReference>
<protein>
    <recommendedName>
        <fullName evidence="5">BolA-like protein 3</fullName>
    </recommendedName>
</protein>
<comment type="similarity">
    <text evidence="1 2">Belongs to the BolA/IbaG family.</text>
</comment>
<dbReference type="AlphaFoldDB" id="A0A8S1GPF4"/>
<evidence type="ECO:0000256" key="1">
    <source>
        <dbReference type="ARBA" id="ARBA00005578"/>
    </source>
</evidence>
<evidence type="ECO:0000256" key="2">
    <source>
        <dbReference type="RuleBase" id="RU003860"/>
    </source>
</evidence>
<dbReference type="Proteomes" id="UP000835052">
    <property type="component" value="Unassembled WGS sequence"/>
</dbReference>
<comment type="caution">
    <text evidence="3">The sequence shown here is derived from an EMBL/GenBank/DDBJ whole genome shotgun (WGS) entry which is preliminary data.</text>
</comment>
<dbReference type="PANTHER" id="PTHR46188:SF1">
    <property type="entry name" value="BOLA-LIKE PROTEIN 3"/>
    <property type="match status" value="1"/>
</dbReference>
<accession>A0A8S1GPF4</accession>
<dbReference type="OrthoDB" id="203381at2759"/>
<dbReference type="PANTHER" id="PTHR46188">
    <property type="entry name" value="BOLA-LIKE PROTEIN 3"/>
    <property type="match status" value="1"/>
</dbReference>
<dbReference type="InterPro" id="IPR002634">
    <property type="entry name" value="BolA"/>
</dbReference>
<dbReference type="SUPFAM" id="SSF82657">
    <property type="entry name" value="BolA-like"/>
    <property type="match status" value="1"/>
</dbReference>
<dbReference type="GO" id="GO:0005759">
    <property type="term" value="C:mitochondrial matrix"/>
    <property type="evidence" value="ECO:0007669"/>
    <property type="project" value="TreeGrafter"/>
</dbReference>
<evidence type="ECO:0008006" key="5">
    <source>
        <dbReference type="Google" id="ProtNLM"/>
    </source>
</evidence>
<evidence type="ECO:0000313" key="3">
    <source>
        <dbReference type="EMBL" id="CAD6184622.1"/>
    </source>
</evidence>
<gene>
    <name evidence="3" type="ORF">CAUJ_LOCUS541</name>
</gene>
<dbReference type="InterPro" id="IPR036065">
    <property type="entry name" value="BolA-like_sf"/>
</dbReference>
<dbReference type="Pfam" id="PF01722">
    <property type="entry name" value="BolA"/>
    <property type="match status" value="1"/>
</dbReference>
<name>A0A8S1GPF4_9PELO</name>